<proteinExistence type="predicted"/>
<dbReference type="AlphaFoldDB" id="A0A839TKR3"/>
<protein>
    <recommendedName>
        <fullName evidence="3">Winged helix DNA-binding domain-containing protein</fullName>
    </recommendedName>
</protein>
<organism evidence="1 2">
    <name type="scientific">Paenibacillus rhizosphaerae</name>
    <dbReference type="NCBI Taxonomy" id="297318"/>
    <lineage>
        <taxon>Bacteria</taxon>
        <taxon>Bacillati</taxon>
        <taxon>Bacillota</taxon>
        <taxon>Bacilli</taxon>
        <taxon>Bacillales</taxon>
        <taxon>Paenibacillaceae</taxon>
        <taxon>Paenibacillus</taxon>
    </lineage>
</organism>
<reference evidence="1 2" key="1">
    <citation type="submission" date="2020-08" db="EMBL/GenBank/DDBJ databases">
        <title>Genomic Encyclopedia of Type Strains, Phase III (KMG-III): the genomes of soil and plant-associated and newly described type strains.</title>
        <authorList>
            <person name="Whitman W."/>
        </authorList>
    </citation>
    <scope>NUCLEOTIDE SEQUENCE [LARGE SCALE GENOMIC DNA]</scope>
    <source>
        <strain evidence="1 2">CECT 5831</strain>
    </source>
</reference>
<dbReference type="Proteomes" id="UP000517523">
    <property type="component" value="Unassembled WGS sequence"/>
</dbReference>
<comment type="caution">
    <text evidence="1">The sequence shown here is derived from an EMBL/GenBank/DDBJ whole genome shotgun (WGS) entry which is preliminary data.</text>
</comment>
<evidence type="ECO:0008006" key="3">
    <source>
        <dbReference type="Google" id="ProtNLM"/>
    </source>
</evidence>
<dbReference type="PANTHER" id="PTHR38479">
    <property type="entry name" value="LMO0824 PROTEIN"/>
    <property type="match status" value="1"/>
</dbReference>
<evidence type="ECO:0000313" key="1">
    <source>
        <dbReference type="EMBL" id="MBB3125417.1"/>
    </source>
</evidence>
<dbReference type="InterPro" id="IPR009351">
    <property type="entry name" value="AlkZ-like"/>
</dbReference>
<dbReference type="EMBL" id="JACHXJ010000001">
    <property type="protein sequence ID" value="MBB3125417.1"/>
    <property type="molecule type" value="Genomic_DNA"/>
</dbReference>
<dbReference type="Pfam" id="PF06224">
    <property type="entry name" value="AlkZ-like"/>
    <property type="match status" value="1"/>
</dbReference>
<accession>A0A839TKR3</accession>
<dbReference type="PANTHER" id="PTHR38479:SF2">
    <property type="entry name" value="WINGED HELIX DNA-BINDING DOMAIN-CONTAINING PROTEIN"/>
    <property type="match status" value="1"/>
</dbReference>
<gene>
    <name evidence="1" type="ORF">FHS19_000071</name>
</gene>
<name>A0A839TKR3_9BACL</name>
<sequence>MPAITEKPRVTWEEVCARRLDRHGLSSPLEEIKLPEITGMLCGVHAQVLSAAELSIGLRTTRAKREDIHEALWREKSLVKAFGPRGTVHLLASDDLPMWTGALSAIPLSSSSTPRDPASLPEKTRLTPEQTDEIVEIIADILRHEELTIEELGEAVIRAAGPWADDRVVPAFGGMWPRWRLALPIAGIRGALCYGPSRGRKVTYISPERYLPDFQPMDGRTALSQVVKRFLLAYGPATPQQFAKWLNVSPLWSVELFKAMTRELQPVEVDGETAWVVAGDVSFPSKGPHGIRLLPYFDSYVVGCHPRDRIFPGVAAERALSGGQAGNFPVMLVNGIAAGVWNLRKAGRKLYITVEPFAELTAIQKRELADQVERIGQFLGGQPQLTIGAVTTGAHA</sequence>
<dbReference type="RefSeq" id="WP_183577048.1">
    <property type="nucleotide sequence ID" value="NZ_JACHXJ010000001.1"/>
</dbReference>
<evidence type="ECO:0000313" key="2">
    <source>
        <dbReference type="Proteomes" id="UP000517523"/>
    </source>
</evidence>